<dbReference type="AlphaFoldDB" id="A0A511J2H4"/>
<evidence type="ECO:0000313" key="2">
    <source>
        <dbReference type="Proteomes" id="UP000321830"/>
    </source>
</evidence>
<sequence length="50" mass="6046">MRSSRNSFKIKETITNREVKFMERLKAYKFRTYPTKEIGTFTRESNESAH</sequence>
<gene>
    <name evidence="1" type="ORF">EVI01_15450</name>
</gene>
<name>A0A511J2H4_9ENTE</name>
<accession>A0A511J2H4</accession>
<protein>
    <submittedName>
        <fullName evidence="1">Uncharacterized protein</fullName>
    </submittedName>
</protein>
<comment type="caution">
    <text evidence="1">The sequence shown here is derived from an EMBL/GenBank/DDBJ whole genome shotgun (WGS) entry which is preliminary data.</text>
</comment>
<proteinExistence type="predicted"/>
<dbReference type="EMBL" id="BJWF01000017">
    <property type="protein sequence ID" value="GEL92208.1"/>
    <property type="molecule type" value="Genomic_DNA"/>
</dbReference>
<evidence type="ECO:0000313" key="1">
    <source>
        <dbReference type="EMBL" id="GEL92208.1"/>
    </source>
</evidence>
<organism evidence="1 2">
    <name type="scientific">Enterococcus villorum</name>
    <dbReference type="NCBI Taxonomy" id="112904"/>
    <lineage>
        <taxon>Bacteria</taxon>
        <taxon>Bacillati</taxon>
        <taxon>Bacillota</taxon>
        <taxon>Bacilli</taxon>
        <taxon>Lactobacillales</taxon>
        <taxon>Enterococcaceae</taxon>
        <taxon>Enterococcus</taxon>
    </lineage>
</organism>
<dbReference type="Proteomes" id="UP000321830">
    <property type="component" value="Unassembled WGS sequence"/>
</dbReference>
<reference evidence="1 2" key="1">
    <citation type="submission" date="2019-07" db="EMBL/GenBank/DDBJ databases">
        <title>Whole genome shotgun sequence of Enterococcus villorum NBRC 100699.</title>
        <authorList>
            <person name="Hosoyama A."/>
            <person name="Uohara A."/>
            <person name="Ohji S."/>
            <person name="Ichikawa N."/>
        </authorList>
    </citation>
    <scope>NUCLEOTIDE SEQUENCE [LARGE SCALE GENOMIC DNA]</scope>
    <source>
        <strain evidence="1 2">NBRC 100699</strain>
    </source>
</reference>